<dbReference type="PATRIC" id="fig|1434109.4.peg.2974"/>
<evidence type="ECO:0000256" key="1">
    <source>
        <dbReference type="SAM" id="MobiDB-lite"/>
    </source>
</evidence>
<dbReference type="InterPro" id="IPR026476">
    <property type="entry name" value="Sarcinarray_fam"/>
</dbReference>
<dbReference type="HOGENOM" id="CLU_086259_0_0_2"/>
<proteinExistence type="predicted"/>
<dbReference type="RefSeq" id="WP_011307409.1">
    <property type="nucleotide sequence ID" value="NZ_CP009526.1"/>
</dbReference>
<evidence type="ECO:0008006" key="5">
    <source>
        <dbReference type="Google" id="ProtNLM"/>
    </source>
</evidence>
<keyword evidence="2" id="KW-1133">Transmembrane helix</keyword>
<dbReference type="EMBL" id="CP009526">
    <property type="protein sequence ID" value="AKB51554.1"/>
    <property type="molecule type" value="Genomic_DNA"/>
</dbReference>
<dbReference type="InterPro" id="IPR026450">
    <property type="entry name" value="MAST_dom"/>
</dbReference>
<dbReference type="AlphaFoldDB" id="A0A0E3QNV8"/>
<gene>
    <name evidence="3" type="ORF">MSBRW_2301</name>
</gene>
<name>A0A0E3QNV8_METBA</name>
<reference evidence="3 4" key="1">
    <citation type="submission" date="2014-07" db="EMBL/GenBank/DDBJ databases">
        <title>Methanogenic archaea and the global carbon cycle.</title>
        <authorList>
            <person name="Henriksen J.R."/>
            <person name="Luke J."/>
            <person name="Reinhart S."/>
            <person name="Benedict M.N."/>
            <person name="Youngblut N.D."/>
            <person name="Metcalf M.E."/>
            <person name="Whitaker R.J."/>
            <person name="Metcalf W.W."/>
        </authorList>
    </citation>
    <scope>NUCLEOTIDE SEQUENCE [LARGE SCALE GENOMIC DNA]</scope>
    <source>
        <strain evidence="3 4">Wiesmoor</strain>
    </source>
</reference>
<keyword evidence="2" id="KW-0472">Membrane</keyword>
<dbReference type="NCBIfam" id="TIGR04204">
    <property type="entry name" value="MAST_ArtA_sort"/>
    <property type="match status" value="1"/>
</dbReference>
<evidence type="ECO:0000313" key="3">
    <source>
        <dbReference type="EMBL" id="AKB51554.1"/>
    </source>
</evidence>
<dbReference type="KEGG" id="mbw:MSBRW_2301"/>
<dbReference type="NCBIfam" id="TIGR04209">
    <property type="entry name" value="sarcinarray"/>
    <property type="match status" value="1"/>
</dbReference>
<keyword evidence="2" id="KW-0812">Transmembrane</keyword>
<protein>
    <recommendedName>
        <fullName evidence="5">Sarcinarray family protein</fullName>
    </recommendedName>
</protein>
<dbReference type="Proteomes" id="UP000033038">
    <property type="component" value="Chromosome"/>
</dbReference>
<feature type="compositionally biased region" description="Polar residues" evidence="1">
    <location>
        <begin position="155"/>
        <end position="180"/>
    </location>
</feature>
<accession>A0A0E3QNV8</accession>
<sequence length="209" mass="22623">MRAKLILIGAFCIVLLTGNVAADSPYGKMDVYYNNKLLPGTEVAKPVLKIGEPFTVGINLTVSQKSEVSVELSEIGEGYFEIINGSTSKTNVYRADVMEENSSILYQWTIKPTEKWAGGSMPIDIVYQINDFNTGDILVNSGFTVAYCTISNEHYQGETPTSEQPASENQPISGQPASENSSLPASAPAFSLVTAISALVLVFLKLSRR</sequence>
<feature type="region of interest" description="Disordered" evidence="1">
    <location>
        <begin position="155"/>
        <end position="181"/>
    </location>
</feature>
<evidence type="ECO:0000313" key="4">
    <source>
        <dbReference type="Proteomes" id="UP000033038"/>
    </source>
</evidence>
<dbReference type="GeneID" id="24823838"/>
<organism evidence="3 4">
    <name type="scientific">Methanosarcina barkeri str. Wiesmoor</name>
    <dbReference type="NCBI Taxonomy" id="1434109"/>
    <lineage>
        <taxon>Archaea</taxon>
        <taxon>Methanobacteriati</taxon>
        <taxon>Methanobacteriota</taxon>
        <taxon>Stenosarchaea group</taxon>
        <taxon>Methanomicrobia</taxon>
        <taxon>Methanosarcinales</taxon>
        <taxon>Methanosarcinaceae</taxon>
        <taxon>Methanosarcina</taxon>
    </lineage>
</organism>
<evidence type="ECO:0000256" key="2">
    <source>
        <dbReference type="SAM" id="Phobius"/>
    </source>
</evidence>
<feature type="transmembrane region" description="Helical" evidence="2">
    <location>
        <begin position="185"/>
        <end position="204"/>
    </location>
</feature>